<organism evidence="2">
    <name type="scientific">Candidatus Iainarchaeum sp</name>
    <dbReference type="NCBI Taxonomy" id="3101447"/>
    <lineage>
        <taxon>Archaea</taxon>
        <taxon>Candidatus Iainarchaeota</taxon>
        <taxon>Candidatus Iainarchaeia</taxon>
        <taxon>Candidatus Iainarchaeales</taxon>
        <taxon>Candidatus Iainarchaeaceae</taxon>
        <taxon>Candidatus Iainarchaeum</taxon>
    </lineage>
</organism>
<evidence type="ECO:0000313" key="2">
    <source>
        <dbReference type="EMBL" id="QQR92764.1"/>
    </source>
</evidence>
<dbReference type="EMBL" id="CP064981">
    <property type="protein sequence ID" value="QQR92764.1"/>
    <property type="molecule type" value="Genomic_DNA"/>
</dbReference>
<reference evidence="2" key="1">
    <citation type="submission" date="2020-11" db="EMBL/GenBank/DDBJ databases">
        <title>Connecting structure to function with the recovery of over 1000 high-quality activated sludge metagenome-assembled genomes encoding full-length rRNA genes using long-read sequencing.</title>
        <authorList>
            <person name="Singleton C.M."/>
            <person name="Petriglieri F."/>
            <person name="Kristensen J.M."/>
            <person name="Kirkegaard R.H."/>
            <person name="Michaelsen T.Y."/>
            <person name="Andersen M.H."/>
            <person name="Karst S.M."/>
            <person name="Dueholm M.S."/>
            <person name="Nielsen P.H."/>
            <person name="Albertsen M."/>
        </authorList>
    </citation>
    <scope>NUCLEOTIDE SEQUENCE</scope>
    <source>
        <strain evidence="2">Fred_18-Q3-R57-64_BAT3C.431</strain>
    </source>
</reference>
<proteinExistence type="predicted"/>
<name>A0A7T9I189_9ARCH</name>
<dbReference type="Proteomes" id="UP000596004">
    <property type="component" value="Chromosome"/>
</dbReference>
<feature type="coiled-coil region" evidence="1">
    <location>
        <begin position="144"/>
        <end position="185"/>
    </location>
</feature>
<dbReference type="AlphaFoldDB" id="A0A7T9I189"/>
<gene>
    <name evidence="2" type="ORF">IPJ89_00780</name>
</gene>
<keyword evidence="1" id="KW-0175">Coiled coil</keyword>
<protein>
    <submittedName>
        <fullName evidence="2">Uncharacterized protein</fullName>
    </submittedName>
</protein>
<accession>A0A7T9I189</accession>
<evidence type="ECO:0000256" key="1">
    <source>
        <dbReference type="SAM" id="Coils"/>
    </source>
</evidence>
<sequence>MRFFLPAVVVGCILLSFSAIAMTTSTVSHRVMVDSLSLVPMDDFTPLLVRESSVRRVWENEQVSFLNVRRDVANAADAEKPLLREQLILQRSNLLHAHLNGLVLDFEKMDYLLERFPVMLIRLRSVYSYRRDAGNVVDGFDAAFEGLESSLEALRDEHAVLRAALEDVSRNRAESRRSIEELGANTAGQLERVQQWVIAYTQLLRKVA</sequence>